<organism evidence="3 4">
    <name type="scientific">Frieseomelitta varia</name>
    <dbReference type="NCBI Taxonomy" id="561572"/>
    <lineage>
        <taxon>Eukaryota</taxon>
        <taxon>Metazoa</taxon>
        <taxon>Ecdysozoa</taxon>
        <taxon>Arthropoda</taxon>
        <taxon>Hexapoda</taxon>
        <taxon>Insecta</taxon>
        <taxon>Pterygota</taxon>
        <taxon>Neoptera</taxon>
        <taxon>Endopterygota</taxon>
        <taxon>Hymenoptera</taxon>
        <taxon>Apocrita</taxon>
        <taxon>Aculeata</taxon>
        <taxon>Apoidea</taxon>
        <taxon>Anthophila</taxon>
        <taxon>Apidae</taxon>
        <taxon>Frieseomelitta</taxon>
    </lineage>
</organism>
<keyword evidence="4" id="KW-1185">Reference proteome</keyword>
<feature type="region of interest" description="Disordered" evidence="1">
    <location>
        <begin position="413"/>
        <end position="435"/>
    </location>
</feature>
<feature type="region of interest" description="Disordered" evidence="1">
    <location>
        <begin position="26"/>
        <end position="76"/>
    </location>
</feature>
<evidence type="ECO:0000256" key="2">
    <source>
        <dbReference type="SAM" id="SignalP"/>
    </source>
</evidence>
<evidence type="ECO:0000313" key="3">
    <source>
        <dbReference type="EMBL" id="KAF3423241.1"/>
    </source>
</evidence>
<gene>
    <name evidence="3" type="ORF">E2986_12869</name>
</gene>
<dbReference type="Proteomes" id="UP000655588">
    <property type="component" value="Unassembled WGS sequence"/>
</dbReference>
<feature type="compositionally biased region" description="Low complexity" evidence="1">
    <location>
        <begin position="28"/>
        <end position="47"/>
    </location>
</feature>
<sequence>MSIISYCIIILFLQWHSTFGGQAKKKISSTSTTTSTSTSTSTPTTTTILQQHAVGSGGSSSKRRGSDRSLSGSAHELAVCGVRDTTSVTRVPHSHSQSNLTDIPYRGDLARLVKIPTRPIPHSVQDAGTSETVTRPMDDVCPWDVAPGPSIERVIDTTQLHHQTSSGIMSSVESQGEEGNNLIAQSQSVEVVRASRKNSSQLDSCSSSSDVSLVVAEVSDHLRKSCSLQHSSSTAGVTTTERIGITTRNYSIGSTSGRVKLSEISRPFASSCNYPSPQHSFEYSHATDRLDMSITGKGIAEVSETNTRSKSLEKELTTKSLTKAPLISISAIVGDLASDISTVEAEGETNDNHAKIIKEEETEVEERKQKLEPDKGDATVAVIAEGNLAISAQVETETEESLEEAQVVPVWEPDTQQDDQIAPVTQSAPQQKRDNNVNEVCPWEDEENCRVDAPYVKTYATLGYL</sequence>
<feature type="signal peptide" evidence="2">
    <location>
        <begin position="1"/>
        <end position="20"/>
    </location>
</feature>
<protein>
    <submittedName>
        <fullName evidence="3">Uncharacterized protein</fullName>
    </submittedName>
</protein>
<feature type="region of interest" description="Disordered" evidence="1">
    <location>
        <begin position="120"/>
        <end position="140"/>
    </location>
</feature>
<reference evidence="3" key="1">
    <citation type="submission" date="2019-11" db="EMBL/GenBank/DDBJ databases">
        <title>The nuclear and mitochondrial genomes of Frieseomelitta varia - a highly eusocial stingless bee (Meliponini) with a permanently sterile worker caste.</title>
        <authorList>
            <person name="Freitas F.C.P."/>
            <person name="Lourenco A.P."/>
            <person name="Nunes F.M.F."/>
            <person name="Paschoal A.R."/>
            <person name="Abreu F.C.P."/>
            <person name="Barbin F.O."/>
            <person name="Bataglia L."/>
            <person name="Cardoso-Junior C.A.M."/>
            <person name="Cervoni M.S."/>
            <person name="Silva S.R."/>
            <person name="Dalarmi F."/>
            <person name="Del Lama M.A."/>
            <person name="Depintor T.S."/>
            <person name="Ferreira K.M."/>
            <person name="Goria P.S."/>
            <person name="Jaskot M.C."/>
            <person name="Lago D.C."/>
            <person name="Luna-Lucena D."/>
            <person name="Moda L.M."/>
            <person name="Nascimento L."/>
            <person name="Pedrino M."/>
            <person name="Rabico F.O."/>
            <person name="Sanches F.C."/>
            <person name="Santos D.E."/>
            <person name="Santos C.G."/>
            <person name="Vieira J."/>
            <person name="Lopes T.F."/>
            <person name="Barchuk A.R."/>
            <person name="Hartfelder K."/>
            <person name="Simoes Z.L.P."/>
            <person name="Bitondi M.M.G."/>
            <person name="Pinheiro D.G."/>
        </authorList>
    </citation>
    <scope>NUCLEOTIDE SEQUENCE</scope>
    <source>
        <strain evidence="3">USP_RPSP 00005682</strain>
        <tissue evidence="3">Whole individual</tissue>
    </source>
</reference>
<proteinExistence type="predicted"/>
<feature type="chain" id="PRO_5032327297" evidence="2">
    <location>
        <begin position="21"/>
        <end position="465"/>
    </location>
</feature>
<keyword evidence="2" id="KW-0732">Signal</keyword>
<dbReference type="EMBL" id="WNWW01000579">
    <property type="protein sequence ID" value="KAF3423241.1"/>
    <property type="molecule type" value="Genomic_DNA"/>
</dbReference>
<name>A0A833RUQ9_9HYME</name>
<evidence type="ECO:0000313" key="4">
    <source>
        <dbReference type="Proteomes" id="UP000655588"/>
    </source>
</evidence>
<comment type="caution">
    <text evidence="3">The sequence shown here is derived from an EMBL/GenBank/DDBJ whole genome shotgun (WGS) entry which is preliminary data.</text>
</comment>
<accession>A0A833RUQ9</accession>
<dbReference type="AlphaFoldDB" id="A0A833RUQ9"/>
<evidence type="ECO:0000256" key="1">
    <source>
        <dbReference type="SAM" id="MobiDB-lite"/>
    </source>
</evidence>